<name>A0A6M4MGR1_9ALTE</name>
<reference evidence="3" key="1">
    <citation type="submission" date="2014-12" db="EMBL/GenBank/DDBJ databases">
        <title>Complete genome sequence of a multi-drug resistant Klebsiella pneumoniae.</title>
        <authorList>
            <person name="Hua X."/>
            <person name="Chen Q."/>
            <person name="Li X."/>
            <person name="Feng Y."/>
            <person name="Ruan Z."/>
            <person name="Yu Y."/>
        </authorList>
    </citation>
    <scope>NUCLEOTIDE SEQUENCE [LARGE SCALE GENOMIC DNA]</scope>
    <source>
        <strain evidence="3">5.12</strain>
    </source>
</reference>
<dbReference type="KEGG" id="apel:CA267_017300"/>
<dbReference type="InterPro" id="IPR011050">
    <property type="entry name" value="Pectin_lyase_fold/virulence"/>
</dbReference>
<feature type="signal peptide" evidence="1">
    <location>
        <begin position="1"/>
        <end position="17"/>
    </location>
</feature>
<organism evidence="2 3">
    <name type="scientific">Alteromonas pelagimontana</name>
    <dbReference type="NCBI Taxonomy" id="1858656"/>
    <lineage>
        <taxon>Bacteria</taxon>
        <taxon>Pseudomonadati</taxon>
        <taxon>Pseudomonadota</taxon>
        <taxon>Gammaproteobacteria</taxon>
        <taxon>Alteromonadales</taxon>
        <taxon>Alteromonadaceae</taxon>
        <taxon>Alteromonas/Salinimonas group</taxon>
        <taxon>Alteromonas</taxon>
    </lineage>
</organism>
<dbReference type="RefSeq" id="WP_075609629.1">
    <property type="nucleotide sequence ID" value="NZ_CP052766.1"/>
</dbReference>
<evidence type="ECO:0000313" key="3">
    <source>
        <dbReference type="Proteomes" id="UP000219285"/>
    </source>
</evidence>
<dbReference type="EMBL" id="CP052766">
    <property type="protein sequence ID" value="QJR82381.1"/>
    <property type="molecule type" value="Genomic_DNA"/>
</dbReference>
<dbReference type="Proteomes" id="UP000219285">
    <property type="component" value="Chromosome"/>
</dbReference>
<keyword evidence="1" id="KW-0732">Signal</keyword>
<gene>
    <name evidence="2" type="ORF">CA267_017300</name>
</gene>
<protein>
    <recommendedName>
        <fullName evidence="4">Ig-like domain-containing protein</fullName>
    </recommendedName>
</protein>
<dbReference type="SUPFAM" id="SSF51126">
    <property type="entry name" value="Pectin lyase-like"/>
    <property type="match status" value="1"/>
</dbReference>
<evidence type="ECO:0000256" key="1">
    <source>
        <dbReference type="SAM" id="SignalP"/>
    </source>
</evidence>
<accession>A0A6M4MGR1</accession>
<sequence>MRCVILFLSLLYLSACAQPHPAEAELAPQSELLPTLGPHAFYVDQRLSEHERQPYQFNDLHKAINAAPSGTEAKPTVIYLAPDVYQLQGSPTDRGLYIHQDWLRLVGLSANAKDTVLADNRGHTIGATSKTGSSPAESVFITGTGFSAYNLTIGNYCNVDLVYPRNPALNQPKRTDTITQAYAIGAHHPDKILDKYVFDNVRFISMLDTIALGEVRRVYYHNVYVQGTDDFLGGGNVQVLKNSTIHSYTSRPIYIAGKSGTAFINVQWDIDFAETQPLYLTKMASRLFLKNVNFNDLNNKVTTVHTAPYPKPDIQSYTYNITLNGNPIALQPASTVISLTKKQADILTANALLAGDDSWSPDSNNASSTPSPLAMQIEGPQHLLAGGDSITFTAKSFPKRTVEDITWKVSKPIVDIKNIEEGVVSISSQYNGEYPQKVTLTASAENGIYSNTTFAVKPVKLPAPPFASAPQITLENGKLYLHYKLDLAFAGGIHADKSLIHWYRNDSSGNQTMVATSRLNQPLQQYTLVPADIGQTITAAITPKSQRSDPGKTLTVDYGPVSAASIADNGDTFSVVLLPQQFPTQRQPEIKSGYWTQDTYYPKDQQVNWQAKAERPWRFGKGINGAPEYGLMPASQGARLLYSRSAIYKEMEVLATLDTEKTAAQGFGSPNGQYLEFYIGYNTQTKSGYALRIERTSKYGYATDFTLMHYQNGMGKPLTSSVTATAFNSNTHITLKLDHQMFSAHVSTATPLSKQQREAGLASQVNLVTPVTEINGAGFGLQHTGTVGEGGRFVLKSLRADYR</sequence>
<keyword evidence="3" id="KW-1185">Reference proteome</keyword>
<dbReference type="Gene3D" id="2.160.20.10">
    <property type="entry name" value="Single-stranded right-handed beta-helix, Pectin lyase-like"/>
    <property type="match status" value="1"/>
</dbReference>
<dbReference type="AlphaFoldDB" id="A0A6M4MGR1"/>
<feature type="chain" id="PRO_5028813313" description="Ig-like domain-containing protein" evidence="1">
    <location>
        <begin position="18"/>
        <end position="803"/>
    </location>
</feature>
<dbReference type="InterPro" id="IPR012334">
    <property type="entry name" value="Pectin_lyas_fold"/>
</dbReference>
<evidence type="ECO:0000313" key="2">
    <source>
        <dbReference type="EMBL" id="QJR82381.1"/>
    </source>
</evidence>
<reference evidence="2 3" key="2">
    <citation type="submission" date="2020-04" db="EMBL/GenBank/DDBJ databases">
        <title>Complete genome sequence of Alteromonas pelagimontana 5.12T.</title>
        <authorList>
            <person name="Sinha R.K."/>
            <person name="Krishnan K.P."/>
            <person name="Kurian J.P."/>
        </authorList>
    </citation>
    <scope>NUCLEOTIDE SEQUENCE [LARGE SCALE GENOMIC DNA]</scope>
    <source>
        <strain evidence="2 3">5.12</strain>
    </source>
</reference>
<dbReference type="OrthoDB" id="9804686at2"/>
<proteinExistence type="predicted"/>
<evidence type="ECO:0008006" key="4">
    <source>
        <dbReference type="Google" id="ProtNLM"/>
    </source>
</evidence>